<dbReference type="InterPro" id="IPR050975">
    <property type="entry name" value="Sleep_regulator"/>
</dbReference>
<reference evidence="10 11" key="1">
    <citation type="submission" date="2020-04" db="EMBL/GenBank/DDBJ databases">
        <authorList>
            <person name="Wallbank WR R."/>
            <person name="Pardo Diaz C."/>
            <person name="Kozak K."/>
            <person name="Martin S."/>
            <person name="Jiggins C."/>
            <person name="Moest M."/>
            <person name="Warren A I."/>
            <person name="Byers J.R.P. K."/>
            <person name="Montejo-Kovacevich G."/>
            <person name="Yen C E."/>
        </authorList>
    </citation>
    <scope>NUCLEOTIDE SEQUENCE [LARGE SCALE GENOMIC DNA]</scope>
</reference>
<dbReference type="PANTHER" id="PTHR33562:SF23">
    <property type="entry name" value="PROTEIN QUIVER"/>
    <property type="match status" value="1"/>
</dbReference>
<gene>
    <name evidence="10" type="ORF">APLA_LOCUS4228</name>
</gene>
<evidence type="ECO:0000256" key="9">
    <source>
        <dbReference type="SAM" id="SignalP"/>
    </source>
</evidence>
<evidence type="ECO:0008006" key="12">
    <source>
        <dbReference type="Google" id="ProtNLM"/>
    </source>
</evidence>
<dbReference type="InterPro" id="IPR031424">
    <property type="entry name" value="QVR-like"/>
</dbReference>
<comment type="caution">
    <text evidence="10">The sequence shown here is derived from an EMBL/GenBank/DDBJ whole genome shotgun (WGS) entry which is preliminary data.</text>
</comment>
<comment type="subcellular location">
    <subcellularLocation>
        <location evidence="1">Membrane</location>
        <topology evidence="1">Lipid-anchor</topology>
        <topology evidence="1">GPI-anchor</topology>
    </subcellularLocation>
</comment>
<evidence type="ECO:0000313" key="10">
    <source>
        <dbReference type="EMBL" id="CAB3230496.1"/>
    </source>
</evidence>
<feature type="chain" id="PRO_5035723936" description="Protein sleepless" evidence="9">
    <location>
        <begin position="24"/>
        <end position="144"/>
    </location>
</feature>
<evidence type="ECO:0000256" key="3">
    <source>
        <dbReference type="ARBA" id="ARBA00022692"/>
    </source>
</evidence>
<proteinExistence type="predicted"/>
<dbReference type="AlphaFoldDB" id="A0A8S0ZFJ7"/>
<keyword evidence="5" id="KW-1133">Transmembrane helix</keyword>
<evidence type="ECO:0000256" key="7">
    <source>
        <dbReference type="ARBA" id="ARBA00023180"/>
    </source>
</evidence>
<evidence type="ECO:0000256" key="2">
    <source>
        <dbReference type="ARBA" id="ARBA00022622"/>
    </source>
</evidence>
<keyword evidence="11" id="KW-1185">Reference proteome</keyword>
<keyword evidence="2" id="KW-0336">GPI-anchor</keyword>
<dbReference type="PANTHER" id="PTHR33562">
    <property type="entry name" value="ATILLA, ISOFORM B-RELATED-RELATED"/>
    <property type="match status" value="1"/>
</dbReference>
<dbReference type="GO" id="GO:0098552">
    <property type="term" value="C:side of membrane"/>
    <property type="evidence" value="ECO:0007669"/>
    <property type="project" value="UniProtKB-KW"/>
</dbReference>
<keyword evidence="8" id="KW-0449">Lipoprotein</keyword>
<organism evidence="10 11">
    <name type="scientific">Arctia plantaginis</name>
    <name type="common">Wood tiger moth</name>
    <name type="synonym">Phalaena plantaginis</name>
    <dbReference type="NCBI Taxonomy" id="874455"/>
    <lineage>
        <taxon>Eukaryota</taxon>
        <taxon>Metazoa</taxon>
        <taxon>Ecdysozoa</taxon>
        <taxon>Arthropoda</taxon>
        <taxon>Hexapoda</taxon>
        <taxon>Insecta</taxon>
        <taxon>Pterygota</taxon>
        <taxon>Neoptera</taxon>
        <taxon>Endopterygota</taxon>
        <taxon>Lepidoptera</taxon>
        <taxon>Glossata</taxon>
        <taxon>Ditrysia</taxon>
        <taxon>Noctuoidea</taxon>
        <taxon>Erebidae</taxon>
        <taxon>Arctiinae</taxon>
        <taxon>Arctia</taxon>
    </lineage>
</organism>
<dbReference type="GO" id="GO:0032222">
    <property type="term" value="P:regulation of synaptic transmission, cholinergic"/>
    <property type="evidence" value="ECO:0007669"/>
    <property type="project" value="InterPro"/>
</dbReference>
<keyword evidence="3" id="KW-0812">Transmembrane</keyword>
<evidence type="ECO:0000256" key="4">
    <source>
        <dbReference type="ARBA" id="ARBA00022729"/>
    </source>
</evidence>
<evidence type="ECO:0000256" key="5">
    <source>
        <dbReference type="ARBA" id="ARBA00022989"/>
    </source>
</evidence>
<sequence length="144" mass="16789">MFKEYVQVLFLFVFVISFKNANSIQCYECSSKNNSMCLDPSIYDQETLRNFLPFTTCGRGVYTNNNQDFFCRKIIQTILHKHYEPEIRVTRTCGWVRHHRDCYKADNEDHLETVCQCFSDHCNAGAKISGAMTLVALVTLRAYF</sequence>
<evidence type="ECO:0000256" key="1">
    <source>
        <dbReference type="ARBA" id="ARBA00004589"/>
    </source>
</evidence>
<protein>
    <recommendedName>
        <fullName evidence="12">Protein sleepless</fullName>
    </recommendedName>
</protein>
<accession>A0A8S0ZFJ7</accession>
<evidence type="ECO:0000313" key="11">
    <source>
        <dbReference type="Proteomes" id="UP000494106"/>
    </source>
</evidence>
<dbReference type="EMBL" id="CADEBC010000428">
    <property type="protein sequence ID" value="CAB3230496.1"/>
    <property type="molecule type" value="Genomic_DNA"/>
</dbReference>
<dbReference type="OrthoDB" id="6420171at2759"/>
<dbReference type="Pfam" id="PF17064">
    <property type="entry name" value="QVR"/>
    <property type="match status" value="1"/>
</dbReference>
<keyword evidence="4 9" id="KW-0732">Signal</keyword>
<name>A0A8S0ZFJ7_ARCPL</name>
<keyword evidence="6" id="KW-0472">Membrane</keyword>
<evidence type="ECO:0000256" key="8">
    <source>
        <dbReference type="ARBA" id="ARBA00023288"/>
    </source>
</evidence>
<evidence type="ECO:0000256" key="6">
    <source>
        <dbReference type="ARBA" id="ARBA00023136"/>
    </source>
</evidence>
<feature type="signal peptide" evidence="9">
    <location>
        <begin position="1"/>
        <end position="23"/>
    </location>
</feature>
<dbReference type="Proteomes" id="UP000494106">
    <property type="component" value="Unassembled WGS sequence"/>
</dbReference>
<keyword evidence="7" id="KW-0325">Glycoprotein</keyword>
<dbReference type="GO" id="GO:0030431">
    <property type="term" value="P:sleep"/>
    <property type="evidence" value="ECO:0007669"/>
    <property type="project" value="InterPro"/>
</dbReference>